<reference evidence="2 5" key="2">
    <citation type="submission" date="2021-05" db="EMBL/GenBank/DDBJ databases">
        <title>Molecular characterization for Shewanella algae harboring chromosomal blaOXA-55-like strains isolated from clinical and environment sample.</title>
        <authorList>
            <person name="Ohama Y."/>
            <person name="Aoki K."/>
            <person name="Harada S."/>
            <person name="Moriya K."/>
            <person name="Ishii Y."/>
            <person name="Tateda K."/>
        </authorList>
    </citation>
    <scope>NUCLEOTIDE SEQUENCE [LARGE SCALE GENOMIC DNA]</scope>
    <source>
        <strain evidence="2 5">MBTL60-118</strain>
    </source>
</reference>
<reference evidence="3 4" key="1">
    <citation type="submission" date="2016-07" db="EMBL/GenBank/DDBJ databases">
        <title>Whole-genome of two Shewanella species isolated from a digestive organ of sea cucumber Apostichopus japonicus Selenka 1867.</title>
        <authorList>
            <person name="Hong H.-H."/>
            <person name="Choi H."/>
            <person name="Cheon S."/>
            <person name="Oh J.-S."/>
            <person name="Lee H.-G."/>
            <person name="Park C."/>
        </authorList>
    </citation>
    <scope>NUCLEOTIDE SEQUENCE [LARGE SCALE GENOMIC DNA]</scope>
    <source>
        <strain evidence="3 4">CSB03KR</strain>
    </source>
</reference>
<dbReference type="EMBL" id="BPEU01000033">
    <property type="protein sequence ID" value="GIU45626.1"/>
    <property type="molecule type" value="Genomic_DNA"/>
</dbReference>
<protein>
    <submittedName>
        <fullName evidence="3">BRO-like protein</fullName>
    </submittedName>
</protein>
<evidence type="ECO:0000313" key="4">
    <source>
        <dbReference type="Proteomes" id="UP000095230"/>
    </source>
</evidence>
<name>A0A1E5IPT2_SHECO</name>
<dbReference type="PROSITE" id="PS51750">
    <property type="entry name" value="BRO_N"/>
    <property type="match status" value="1"/>
</dbReference>
<dbReference type="InterPro" id="IPR003497">
    <property type="entry name" value="BRO_N_domain"/>
</dbReference>
<feature type="domain" description="Bro-N" evidence="1">
    <location>
        <begin position="9"/>
        <end position="131"/>
    </location>
</feature>
<accession>A0A1E5IPT2</accession>
<dbReference type="Proteomes" id="UP000095230">
    <property type="component" value="Unassembled WGS sequence"/>
</dbReference>
<proteinExistence type="predicted"/>
<evidence type="ECO:0000313" key="2">
    <source>
        <dbReference type="EMBL" id="GIU45626.1"/>
    </source>
</evidence>
<dbReference type="RefSeq" id="WP_069671751.1">
    <property type="nucleotide sequence ID" value="NZ_BPEU01000033.1"/>
</dbReference>
<comment type="caution">
    <text evidence="3">The sequence shown here is derived from an EMBL/GenBank/DDBJ whole genome shotgun (WGS) entry which is preliminary data.</text>
</comment>
<dbReference type="AlphaFoldDB" id="A0A1E5IPT2"/>
<sequence length="266" mass="30316">MKDVIEPVNNLVNVCYEGTSGQTDIRTMYIDDILHFSLTDFFVVLNKENKSMGERNPTRNIPNLIKTLIIALDKDEYTQFPHSKPTPGLETETFVTQPGLNRVMGNDDSAAGRKFQRWLYHDVVPSLTKFGSYPPPLTPQGSALSQMAEIVAQNSRVLADTIIRQDRLEQEVSYVRGDINSAQERIEKLEQQGSDNEFIMTVRQWFDKKEIVLTNKKEFDIVTWCENISLRDNKKKIACPSGERLNARFNLDVITQAKSLVEDSQG</sequence>
<organism evidence="3 4">
    <name type="scientific">Shewanella colwelliana</name>
    <name type="common">Alteromonas colwelliana</name>
    <dbReference type="NCBI Taxonomy" id="23"/>
    <lineage>
        <taxon>Bacteria</taxon>
        <taxon>Pseudomonadati</taxon>
        <taxon>Pseudomonadota</taxon>
        <taxon>Gammaproteobacteria</taxon>
        <taxon>Alteromonadales</taxon>
        <taxon>Shewanellaceae</taxon>
        <taxon>Shewanella</taxon>
    </lineage>
</organism>
<keyword evidence="5" id="KW-1185">Reference proteome</keyword>
<evidence type="ECO:0000313" key="5">
    <source>
        <dbReference type="Proteomes" id="UP000773469"/>
    </source>
</evidence>
<dbReference type="Proteomes" id="UP000773469">
    <property type="component" value="Unassembled WGS sequence"/>
</dbReference>
<dbReference type="OrthoDB" id="79831at2"/>
<dbReference type="EMBL" id="MCBT01000046">
    <property type="protein sequence ID" value="OEG72572.1"/>
    <property type="molecule type" value="Genomic_DNA"/>
</dbReference>
<evidence type="ECO:0000259" key="1">
    <source>
        <dbReference type="PROSITE" id="PS51750"/>
    </source>
</evidence>
<gene>
    <name evidence="3" type="ORF">BEL05_09815</name>
    <name evidence="2" type="ORF">TUM3794_36370</name>
</gene>
<evidence type="ECO:0000313" key="3">
    <source>
        <dbReference type="EMBL" id="OEG72572.1"/>
    </source>
</evidence>